<proteinExistence type="inferred from homology"/>
<evidence type="ECO:0000256" key="8">
    <source>
        <dbReference type="ARBA" id="ARBA00022977"/>
    </source>
</evidence>
<dbReference type="OrthoDB" id="9791874at2"/>
<comment type="pathway">
    <text evidence="2">Cofactor biosynthesis; thiamine diphosphate biosynthesis.</text>
</comment>
<comment type="caution">
    <text evidence="13">The sequence shown here is derived from an EMBL/GenBank/DDBJ whole genome shotgun (WGS) entry which is preliminary data.</text>
</comment>
<dbReference type="Pfam" id="PF09084">
    <property type="entry name" value="NMT1"/>
    <property type="match status" value="1"/>
</dbReference>
<evidence type="ECO:0000256" key="5">
    <source>
        <dbReference type="ARBA" id="ARBA00022679"/>
    </source>
</evidence>
<name>A0A5M8FF16_9GAMM</name>
<keyword evidence="6" id="KW-0479">Metal-binding</keyword>
<comment type="catalytic activity">
    <reaction evidence="11">
        <text>N(6)-(pyridoxal phosphate)-L-lysyl-[4-amino-5-hydroxymethyl-2-methylpyrimidine phosphate synthase] + L-histidyl-[4-amino-5-hydroxymethyl-2-methylpyrimidine phosphate synthase] + 2 Fe(3+) + 4 H2O = L-lysyl-[4-amino-5-hydroxymethyl-2-methylpyrimidine phosphate synthase] + (2S)-2-amino-5-hydroxy-4-oxopentanoyl-[4-amino-5-hydroxymethyl-2-methylpyrimidine phosphate synthase] + 4-amino-2-methyl-5-(phosphooxymethyl)pyrimidine + 3-oxopropanoate + 2 Fe(2+) + 2 H(+)</text>
        <dbReference type="Rhea" id="RHEA:65756"/>
        <dbReference type="Rhea" id="RHEA-COMP:16892"/>
        <dbReference type="Rhea" id="RHEA-COMP:16893"/>
        <dbReference type="Rhea" id="RHEA-COMP:16894"/>
        <dbReference type="Rhea" id="RHEA-COMP:16895"/>
        <dbReference type="ChEBI" id="CHEBI:15377"/>
        <dbReference type="ChEBI" id="CHEBI:15378"/>
        <dbReference type="ChEBI" id="CHEBI:29033"/>
        <dbReference type="ChEBI" id="CHEBI:29034"/>
        <dbReference type="ChEBI" id="CHEBI:29969"/>
        <dbReference type="ChEBI" id="CHEBI:29979"/>
        <dbReference type="ChEBI" id="CHEBI:33190"/>
        <dbReference type="ChEBI" id="CHEBI:58354"/>
        <dbReference type="ChEBI" id="CHEBI:143915"/>
        <dbReference type="ChEBI" id="CHEBI:157692"/>
    </reaction>
    <physiologicalReaction direction="left-to-right" evidence="11">
        <dbReference type="Rhea" id="RHEA:65757"/>
    </physiologicalReaction>
</comment>
<dbReference type="GO" id="GO:0046872">
    <property type="term" value="F:metal ion binding"/>
    <property type="evidence" value="ECO:0007669"/>
    <property type="project" value="UniProtKB-KW"/>
</dbReference>
<dbReference type="AlphaFoldDB" id="A0A5M8FF16"/>
<organism evidence="13 14">
    <name type="scientific">Thiohalocapsa marina</name>
    <dbReference type="NCBI Taxonomy" id="424902"/>
    <lineage>
        <taxon>Bacteria</taxon>
        <taxon>Pseudomonadati</taxon>
        <taxon>Pseudomonadota</taxon>
        <taxon>Gammaproteobacteria</taxon>
        <taxon>Chromatiales</taxon>
        <taxon>Chromatiaceae</taxon>
        <taxon>Thiohalocapsa</taxon>
    </lineage>
</organism>
<dbReference type="EMBL" id="VWXX01000049">
    <property type="protein sequence ID" value="KAA6182306.1"/>
    <property type="molecule type" value="Genomic_DNA"/>
</dbReference>
<evidence type="ECO:0000256" key="3">
    <source>
        <dbReference type="ARBA" id="ARBA00009406"/>
    </source>
</evidence>
<evidence type="ECO:0000313" key="14">
    <source>
        <dbReference type="Proteomes" id="UP000322981"/>
    </source>
</evidence>
<evidence type="ECO:0000256" key="9">
    <source>
        <dbReference type="ARBA" id="ARBA00023004"/>
    </source>
</evidence>
<evidence type="ECO:0000256" key="6">
    <source>
        <dbReference type="ARBA" id="ARBA00022723"/>
    </source>
</evidence>
<dbReference type="InterPro" id="IPR027939">
    <property type="entry name" value="NMT1/THI5"/>
</dbReference>
<dbReference type="GO" id="GO:0016740">
    <property type="term" value="F:transferase activity"/>
    <property type="evidence" value="ECO:0007669"/>
    <property type="project" value="UniProtKB-KW"/>
</dbReference>
<feature type="domain" description="SsuA/THI5-like" evidence="12">
    <location>
        <begin position="39"/>
        <end position="254"/>
    </location>
</feature>
<dbReference type="PANTHER" id="PTHR31528:SF1">
    <property type="entry name" value="4-AMINO-5-HYDROXYMETHYL-2-METHYLPYRIMIDINE PHOSPHATE SYNTHASE THI11-RELATED"/>
    <property type="match status" value="1"/>
</dbReference>
<dbReference type="PANTHER" id="PTHR31528">
    <property type="entry name" value="4-AMINO-5-HYDROXYMETHYL-2-METHYLPYRIMIDINE PHOSPHATE SYNTHASE THI11-RELATED"/>
    <property type="match status" value="1"/>
</dbReference>
<evidence type="ECO:0000259" key="12">
    <source>
        <dbReference type="Pfam" id="PF09084"/>
    </source>
</evidence>
<dbReference type="SUPFAM" id="SSF53850">
    <property type="entry name" value="Periplasmic binding protein-like II"/>
    <property type="match status" value="1"/>
</dbReference>
<evidence type="ECO:0000256" key="4">
    <source>
        <dbReference type="ARBA" id="ARBA00011738"/>
    </source>
</evidence>
<keyword evidence="8" id="KW-0784">Thiamine biosynthesis</keyword>
<keyword evidence="14" id="KW-1185">Reference proteome</keyword>
<keyword evidence="7" id="KW-0663">Pyridoxal phosphate</keyword>
<evidence type="ECO:0000313" key="13">
    <source>
        <dbReference type="EMBL" id="KAA6182306.1"/>
    </source>
</evidence>
<dbReference type="Gene3D" id="3.40.190.10">
    <property type="entry name" value="Periplasmic binding protein-like II"/>
    <property type="match status" value="2"/>
</dbReference>
<protein>
    <recommendedName>
        <fullName evidence="10">Thiamine pyrimidine synthase</fullName>
    </recommendedName>
</protein>
<reference evidence="13 14" key="1">
    <citation type="submission" date="2019-09" db="EMBL/GenBank/DDBJ databases">
        <title>Whole-genome sequence of the purple sulfur bacterium Thiohalocapsa marina DSM 19078.</title>
        <authorList>
            <person name="Kyndt J.A."/>
            <person name="Meyer T.E."/>
        </authorList>
    </citation>
    <scope>NUCLEOTIDE SEQUENCE [LARGE SCALE GENOMIC DNA]</scope>
    <source>
        <strain evidence="13 14">DSM 19078</strain>
    </source>
</reference>
<evidence type="ECO:0000256" key="10">
    <source>
        <dbReference type="ARBA" id="ARBA00033171"/>
    </source>
</evidence>
<comment type="similarity">
    <text evidence="3">Belongs to the NMT1/THI5 family.</text>
</comment>
<evidence type="ECO:0000256" key="11">
    <source>
        <dbReference type="ARBA" id="ARBA00048179"/>
    </source>
</evidence>
<sequence>MLALGPLSAAQVQTEAHSGPLAARPPDVLRLALQWSPQSQFAGIYMAQRKGLYADAGLRVELIHANAERSSLDLLHGDDADVATAFLADAIVAAAPPATSQAEAMDLVQIAQLVQHSNLMLLAWKDLGIQGPEDLDGQMLSHWQGAFSASFDVFFAAYDVEPVVIPQYYSVNLFLKRGVAACAAMQYNEYHRIWQAGVDDERLTGFLMRDYGLGFPEDGLYTTSDWLDRHGELARAMRRATLAGWEYARAHPEETLDVVLAEAAAAGIPANRPHERWMLEHILASILGTGNAPEPPGALNPTVYTQTVDTLVAAGLIGLAPDFSTFTPLDARTQ</sequence>
<dbReference type="GO" id="GO:0009228">
    <property type="term" value="P:thiamine biosynthetic process"/>
    <property type="evidence" value="ECO:0007669"/>
    <property type="project" value="UniProtKB-KW"/>
</dbReference>
<keyword evidence="5" id="KW-0808">Transferase</keyword>
<dbReference type="InterPro" id="IPR015168">
    <property type="entry name" value="SsuA/THI5"/>
</dbReference>
<evidence type="ECO:0000256" key="1">
    <source>
        <dbReference type="ARBA" id="ARBA00003469"/>
    </source>
</evidence>
<comment type="function">
    <text evidence="1">Responsible for the formation of the pyrimidine heterocycle in the thiamine biosynthesis pathway. Catalyzes the formation of hydroxymethylpyrimidine phosphate (HMP-P) from histidine and pyridoxal phosphate (PLP). The protein uses PLP and the active site histidine to form HMP-P, generating an inactive enzyme. The enzyme can only undergo a single turnover, which suggests it is a suicide enzyme.</text>
</comment>
<accession>A0A5M8FF16</accession>
<dbReference type="RefSeq" id="WP_150094809.1">
    <property type="nucleotide sequence ID" value="NZ_VWXX01000049.1"/>
</dbReference>
<gene>
    <name evidence="13" type="ORF">F2Q65_18115</name>
</gene>
<dbReference type="Proteomes" id="UP000322981">
    <property type="component" value="Unassembled WGS sequence"/>
</dbReference>
<keyword evidence="9" id="KW-0408">Iron</keyword>
<evidence type="ECO:0000256" key="2">
    <source>
        <dbReference type="ARBA" id="ARBA00004948"/>
    </source>
</evidence>
<comment type="subunit">
    <text evidence="4">Homodimer.</text>
</comment>
<evidence type="ECO:0000256" key="7">
    <source>
        <dbReference type="ARBA" id="ARBA00022898"/>
    </source>
</evidence>